<evidence type="ECO:0000256" key="1">
    <source>
        <dbReference type="SAM" id="MobiDB-lite"/>
    </source>
</evidence>
<comment type="caution">
    <text evidence="2">The sequence shown here is derived from an EMBL/GenBank/DDBJ whole genome shotgun (WGS) entry which is preliminary data.</text>
</comment>
<gene>
    <name evidence="2" type="ORF">ACE1CC_24975</name>
</gene>
<organism evidence="2 3">
    <name type="scientific">Floridaenema aerugineum BLCC-F46</name>
    <dbReference type="NCBI Taxonomy" id="3153654"/>
    <lineage>
        <taxon>Bacteria</taxon>
        <taxon>Bacillati</taxon>
        <taxon>Cyanobacteriota</taxon>
        <taxon>Cyanophyceae</taxon>
        <taxon>Oscillatoriophycideae</taxon>
        <taxon>Aerosakkonematales</taxon>
        <taxon>Aerosakkonemataceae</taxon>
        <taxon>Floridanema</taxon>
        <taxon>Floridanema aerugineum</taxon>
    </lineage>
</organism>
<keyword evidence="3" id="KW-1185">Reference proteome</keyword>
<protein>
    <submittedName>
        <fullName evidence="2">Uncharacterized protein</fullName>
    </submittedName>
</protein>
<evidence type="ECO:0000313" key="3">
    <source>
        <dbReference type="Proteomes" id="UP001576774"/>
    </source>
</evidence>
<proteinExistence type="predicted"/>
<dbReference type="EMBL" id="JBHFNQ010000194">
    <property type="protein sequence ID" value="MFB2880117.1"/>
    <property type="molecule type" value="Genomic_DNA"/>
</dbReference>
<evidence type="ECO:0000313" key="2">
    <source>
        <dbReference type="EMBL" id="MFB2880117.1"/>
    </source>
</evidence>
<feature type="compositionally biased region" description="Polar residues" evidence="1">
    <location>
        <begin position="29"/>
        <end position="41"/>
    </location>
</feature>
<accession>A0ABV4XBE5</accession>
<name>A0ABV4XBE5_9CYAN</name>
<feature type="region of interest" description="Disordered" evidence="1">
    <location>
        <begin position="1"/>
        <end position="49"/>
    </location>
</feature>
<reference evidence="2 3" key="1">
    <citation type="submission" date="2024-09" db="EMBL/GenBank/DDBJ databases">
        <title>Floridaenema gen nov. (Aerosakkonemataceae, Aerosakkonematales ord. nov., Cyanobacteria) from benthic tropical and subtropical fresh waters, with the description of four new species.</title>
        <authorList>
            <person name="Moretto J.A."/>
            <person name="Berthold D.E."/>
            <person name="Lefler F.W."/>
            <person name="Huang I.-S."/>
            <person name="Laughinghouse H. IV."/>
        </authorList>
    </citation>
    <scope>NUCLEOTIDE SEQUENCE [LARGE SCALE GENOMIC DNA]</scope>
    <source>
        <strain evidence="2 3">BLCC-F46</strain>
    </source>
</reference>
<dbReference type="RefSeq" id="WP_413273141.1">
    <property type="nucleotide sequence ID" value="NZ_JBHFNQ010000194.1"/>
</dbReference>
<dbReference type="Proteomes" id="UP001576774">
    <property type="component" value="Unassembled WGS sequence"/>
</dbReference>
<sequence length="236" mass="26955">MVKSSQGFPHIQLRLTTEGTASPAPSGARKQNPQTAANLSDRQGHGKRLKSSIDSLISYWEDTQEKREEEEKPPLPETVKPIVLQIDPIAFDAEDLRKYGIEVIAELEDGYIVGASVNDPDFSKLREKIEKFIKEETGGKKVSEIWDILESIRRPDYILSQGLIEHWDLVKDNDIYTIDVGIACLGTKSQLPNYPQRNPDESDEKYAIRINSWIQKRQLKERDFLNGCWVNKSIME</sequence>